<proteinExistence type="predicted"/>
<accession>A0A834Q2F7</accession>
<gene>
    <name evidence="1" type="ORF">GHT09_018647</name>
</gene>
<sequence length="91" mass="10280">MEARDVIYVEFNSRAVKKRSRAWGGARRERSGKATPEVHHWPPTIAGLSRWRKGASKFGKLRWALFLLLLSWGVLRVNPSNAPLLASGNKI</sequence>
<reference evidence="1" key="1">
    <citation type="submission" date="2020-08" db="EMBL/GenBank/DDBJ databases">
        <authorList>
            <person name="Shumante A."/>
            <person name="Zimin A.V."/>
            <person name="Puiu D."/>
            <person name="Salzberg S.L."/>
        </authorList>
    </citation>
    <scope>NUCLEOTIDE SEQUENCE</scope>
    <source>
        <strain evidence="1">WC2-LM</strain>
        <tissue evidence="1">Liver</tissue>
    </source>
</reference>
<organism evidence="1 2">
    <name type="scientific">Marmota monax</name>
    <name type="common">Woodchuck</name>
    <dbReference type="NCBI Taxonomy" id="9995"/>
    <lineage>
        <taxon>Eukaryota</taxon>
        <taxon>Metazoa</taxon>
        <taxon>Chordata</taxon>
        <taxon>Craniata</taxon>
        <taxon>Vertebrata</taxon>
        <taxon>Euteleostomi</taxon>
        <taxon>Mammalia</taxon>
        <taxon>Eutheria</taxon>
        <taxon>Euarchontoglires</taxon>
        <taxon>Glires</taxon>
        <taxon>Rodentia</taxon>
        <taxon>Sciuromorpha</taxon>
        <taxon>Sciuridae</taxon>
        <taxon>Xerinae</taxon>
        <taxon>Marmotini</taxon>
        <taxon>Marmota</taxon>
    </lineage>
</organism>
<dbReference type="EMBL" id="WJEC01007573">
    <property type="protein sequence ID" value="KAF7469925.1"/>
    <property type="molecule type" value="Genomic_DNA"/>
</dbReference>
<dbReference type="AlphaFoldDB" id="A0A834Q2F7"/>
<protein>
    <submittedName>
        <fullName evidence="1">Uncharacterized protein</fullName>
    </submittedName>
</protein>
<name>A0A834Q2F7_MARMO</name>
<evidence type="ECO:0000313" key="2">
    <source>
        <dbReference type="Proteomes" id="UP000662637"/>
    </source>
</evidence>
<evidence type="ECO:0000313" key="1">
    <source>
        <dbReference type="EMBL" id="KAF7469925.1"/>
    </source>
</evidence>
<dbReference type="Proteomes" id="UP000662637">
    <property type="component" value="Unassembled WGS sequence"/>
</dbReference>
<comment type="caution">
    <text evidence="1">The sequence shown here is derived from an EMBL/GenBank/DDBJ whole genome shotgun (WGS) entry which is preliminary data.</text>
</comment>